<feature type="transmembrane region" description="Helical" evidence="2">
    <location>
        <begin position="261"/>
        <end position="282"/>
    </location>
</feature>
<name>A0A399JAW1_9MICC</name>
<evidence type="ECO:0000256" key="2">
    <source>
        <dbReference type="SAM" id="Phobius"/>
    </source>
</evidence>
<dbReference type="Proteomes" id="UP000265419">
    <property type="component" value="Unassembled WGS sequence"/>
</dbReference>
<reference evidence="3 4" key="1">
    <citation type="submission" date="2018-07" db="EMBL/GenBank/DDBJ databases">
        <title>Arthrobacter sp. nov., isolated from raw cow's milk with high bacterial count.</title>
        <authorList>
            <person name="Hahne J."/>
            <person name="Isele D."/>
            <person name="Lipski A."/>
        </authorList>
    </citation>
    <scope>NUCLEOTIDE SEQUENCE [LARGE SCALE GENOMIC DNA]</scope>
    <source>
        <strain evidence="3 4">JZ R-35</strain>
    </source>
</reference>
<evidence type="ECO:0000313" key="4">
    <source>
        <dbReference type="Proteomes" id="UP000265419"/>
    </source>
</evidence>
<dbReference type="AlphaFoldDB" id="A0A399JAW1"/>
<dbReference type="EMBL" id="QQXK01000023">
    <property type="protein sequence ID" value="RII41677.1"/>
    <property type="molecule type" value="Genomic_DNA"/>
</dbReference>
<dbReference type="Pfam" id="PF07332">
    <property type="entry name" value="Phage_holin_3_6"/>
    <property type="match status" value="1"/>
</dbReference>
<protein>
    <submittedName>
        <fullName evidence="3">Phage holin family protein</fullName>
    </submittedName>
</protein>
<feature type="region of interest" description="Disordered" evidence="1">
    <location>
        <begin position="147"/>
        <end position="185"/>
    </location>
</feature>
<proteinExistence type="predicted"/>
<gene>
    <name evidence="3" type="ORF">DWB68_11540</name>
</gene>
<accession>A0A399JAW1</accession>
<feature type="transmembrane region" description="Helical" evidence="2">
    <location>
        <begin position="53"/>
        <end position="82"/>
    </location>
</feature>
<dbReference type="InterPro" id="IPR009937">
    <property type="entry name" value="Phage_holin_3_6"/>
</dbReference>
<organism evidence="3 4">
    <name type="scientific">Galactobacter valiniphilus</name>
    <dbReference type="NCBI Taxonomy" id="2676122"/>
    <lineage>
        <taxon>Bacteria</taxon>
        <taxon>Bacillati</taxon>
        <taxon>Actinomycetota</taxon>
        <taxon>Actinomycetes</taxon>
        <taxon>Micrococcales</taxon>
        <taxon>Micrococcaceae</taxon>
        <taxon>Galactobacter</taxon>
    </lineage>
</organism>
<keyword evidence="2" id="KW-0472">Membrane</keyword>
<evidence type="ECO:0000256" key="1">
    <source>
        <dbReference type="SAM" id="MobiDB-lite"/>
    </source>
</evidence>
<comment type="caution">
    <text evidence="3">The sequence shown here is derived from an EMBL/GenBank/DDBJ whole genome shotgun (WGS) entry which is preliminary data.</text>
</comment>
<keyword evidence="4" id="KW-1185">Reference proteome</keyword>
<evidence type="ECO:0000313" key="3">
    <source>
        <dbReference type="EMBL" id="RII41677.1"/>
    </source>
</evidence>
<feature type="transmembrane region" description="Helical" evidence="2">
    <location>
        <begin position="88"/>
        <end position="112"/>
    </location>
</feature>
<feature type="compositionally biased region" description="Basic and acidic residues" evidence="1">
    <location>
        <begin position="175"/>
        <end position="185"/>
    </location>
</feature>
<keyword evidence="2" id="KW-1133">Transmembrane helix</keyword>
<dbReference type="RefSeq" id="WP_119425272.1">
    <property type="nucleotide sequence ID" value="NZ_QQXK01000023.1"/>
</dbReference>
<sequence>MSQPDVAASQQETAQRPKNLRETVSVVSRLAPKQLNDELALTLRQLQSKGVSLGVSAALVVGGLVFVSLVMIALVVAAIAGLATVMPLWLSALLVALVFLVIGGLLAGVGALRGKNTLPEAVAIPKQAMLRVKHDLGVMREGTAFDPATLAEPKPAKESKKSSLKQDTVPASQEPEVKAPKPTEAELRRRLARRREHLAELRDTFGEQTDVKARVGAAAQRFSAATSRATSNAKDGLDRAQVGLSDTVNDREQLRATAEKVGPWVVVSLAATAVVVFIRRLFRKAK</sequence>
<keyword evidence="2" id="KW-0812">Transmembrane</keyword>